<dbReference type="EMBL" id="OZ023713">
    <property type="protein sequence ID" value="CAK9861914.1"/>
    <property type="molecule type" value="Genomic_DNA"/>
</dbReference>
<keyword evidence="2" id="KW-1185">Reference proteome</keyword>
<dbReference type="Proteomes" id="UP001497522">
    <property type="component" value="Chromosome 12"/>
</dbReference>
<gene>
    <name evidence="1" type="ORF">CSSPJE1EN2_LOCUS4909</name>
</gene>
<evidence type="ECO:0000313" key="1">
    <source>
        <dbReference type="EMBL" id="CAK9861914.1"/>
    </source>
</evidence>
<sequence>MKEEFTDADDYVDWIQWAADEEQRKQSLSEATNAGEESVLLQIQQMEIANPSGCVKERITKNPKEDTRWGEICQKIRIDPHLEKGMERQLWSVLEQYQDHLEWFGTRRQLRGLTEHCKCCFGINHWRSSNPHHLFMIDVEATVDAEVETNPSIEVVETAKNEELEVAIGEQRPKGGQITYYNRRQ</sequence>
<reference evidence="1" key="1">
    <citation type="submission" date="2024-03" db="EMBL/GenBank/DDBJ databases">
        <authorList>
            <consortium name="ELIXIR-Norway"/>
            <consortium name="Elixir Norway"/>
        </authorList>
    </citation>
    <scope>NUCLEOTIDE SEQUENCE</scope>
</reference>
<evidence type="ECO:0000313" key="2">
    <source>
        <dbReference type="Proteomes" id="UP001497522"/>
    </source>
</evidence>
<name>A0ABP1AHC0_9BRYO</name>
<organism evidence="1 2">
    <name type="scientific">Sphagnum jensenii</name>
    <dbReference type="NCBI Taxonomy" id="128206"/>
    <lineage>
        <taxon>Eukaryota</taxon>
        <taxon>Viridiplantae</taxon>
        <taxon>Streptophyta</taxon>
        <taxon>Embryophyta</taxon>
        <taxon>Bryophyta</taxon>
        <taxon>Sphagnophytina</taxon>
        <taxon>Sphagnopsida</taxon>
        <taxon>Sphagnales</taxon>
        <taxon>Sphagnaceae</taxon>
        <taxon>Sphagnum</taxon>
    </lineage>
</organism>
<accession>A0ABP1AHC0</accession>
<proteinExistence type="predicted"/>
<protein>
    <submittedName>
        <fullName evidence="1">Uncharacterized protein</fullName>
    </submittedName>
</protein>